<feature type="transmembrane region" description="Helical" evidence="1">
    <location>
        <begin position="117"/>
        <end position="137"/>
    </location>
</feature>
<name>A0A1M7PUL6_9FLAO</name>
<evidence type="ECO:0000256" key="1">
    <source>
        <dbReference type="SAM" id="Phobius"/>
    </source>
</evidence>
<dbReference type="EMBL" id="FRCL01000023">
    <property type="protein sequence ID" value="SHN21200.1"/>
    <property type="molecule type" value="Genomic_DNA"/>
</dbReference>
<dbReference type="Proteomes" id="UP000184092">
    <property type="component" value="Unassembled WGS sequence"/>
</dbReference>
<evidence type="ECO:0000313" key="3">
    <source>
        <dbReference type="Proteomes" id="UP000184092"/>
    </source>
</evidence>
<keyword evidence="1" id="KW-0472">Membrane</keyword>
<evidence type="ECO:0000313" key="2">
    <source>
        <dbReference type="EMBL" id="SHN21200.1"/>
    </source>
</evidence>
<dbReference type="RefSeq" id="WP_073211809.1">
    <property type="nucleotide sequence ID" value="NZ_FRCL01000023.1"/>
</dbReference>
<keyword evidence="3" id="KW-1185">Reference proteome</keyword>
<sequence length="154" mass="17006">MEYIKIAKTPTINNDKKVYENYSSFEELVAELEKKEIPVEIINFINLEIESINSFSGSAVELSKRIKKAQSGIIKRLGKDLKLVPKNYYRSIWLTLGMSAFGIPIGLGIGLSLGNLAFLGIGLPIGMGIGVAIGTIMDKKAMNTGKQLDFEMKY</sequence>
<keyword evidence="1" id="KW-1133">Transmembrane helix</keyword>
<reference evidence="3" key="1">
    <citation type="submission" date="2016-11" db="EMBL/GenBank/DDBJ databases">
        <authorList>
            <person name="Varghese N."/>
            <person name="Submissions S."/>
        </authorList>
    </citation>
    <scope>NUCLEOTIDE SEQUENCE [LARGE SCALE GENOMIC DNA]</scope>
    <source>
        <strain evidence="3">CGMCC 1.2749</strain>
    </source>
</reference>
<dbReference type="AlphaFoldDB" id="A0A1M7PUL6"/>
<dbReference type="STRING" id="178356.SAMN05216269_12325"/>
<gene>
    <name evidence="2" type="ORF">SAMN05216269_12325</name>
</gene>
<organism evidence="2 3">
    <name type="scientific">Flavobacterium xinjiangense</name>
    <dbReference type="NCBI Taxonomy" id="178356"/>
    <lineage>
        <taxon>Bacteria</taxon>
        <taxon>Pseudomonadati</taxon>
        <taxon>Bacteroidota</taxon>
        <taxon>Flavobacteriia</taxon>
        <taxon>Flavobacteriales</taxon>
        <taxon>Flavobacteriaceae</taxon>
        <taxon>Flavobacterium</taxon>
    </lineage>
</organism>
<feature type="transmembrane region" description="Helical" evidence="1">
    <location>
        <begin position="92"/>
        <end position="111"/>
    </location>
</feature>
<accession>A0A1M7PUL6</accession>
<proteinExistence type="predicted"/>
<keyword evidence="1" id="KW-0812">Transmembrane</keyword>
<protein>
    <submittedName>
        <fullName evidence="2">Uncharacterized protein</fullName>
    </submittedName>
</protein>